<accession>A0A9P3LHM9</accession>
<comment type="caution">
    <text evidence="1">The sequence shown here is derived from an EMBL/GenBank/DDBJ whole genome shotgun (WGS) entry which is preliminary data.</text>
</comment>
<gene>
    <name evidence="1" type="ORF">PsYK624_116850</name>
</gene>
<reference evidence="1 2" key="1">
    <citation type="submission" date="2021-08" db="EMBL/GenBank/DDBJ databases">
        <title>Draft Genome Sequence of Phanerochaete sordida strain YK-624.</title>
        <authorList>
            <person name="Mori T."/>
            <person name="Dohra H."/>
            <person name="Suzuki T."/>
            <person name="Kawagishi H."/>
            <person name="Hirai H."/>
        </authorList>
    </citation>
    <scope>NUCLEOTIDE SEQUENCE [LARGE SCALE GENOMIC DNA]</scope>
    <source>
        <strain evidence="1 2">YK-624</strain>
    </source>
</reference>
<dbReference type="AlphaFoldDB" id="A0A9P3LHM9"/>
<name>A0A9P3LHM9_9APHY</name>
<dbReference type="EMBL" id="BPQB01000049">
    <property type="protein sequence ID" value="GJE95500.1"/>
    <property type="molecule type" value="Genomic_DNA"/>
</dbReference>
<sequence length="91" mass="10025">MCQWAVSSPSLAERNARGGAHCYSVHRFNWCASTCCRFAFPPLQRLHFPFLFYLPPTIYPKATAYTGRGQSSCAHMALDNDVSASALAASH</sequence>
<keyword evidence="2" id="KW-1185">Reference proteome</keyword>
<organism evidence="1 2">
    <name type="scientific">Phanerochaete sordida</name>
    <dbReference type="NCBI Taxonomy" id="48140"/>
    <lineage>
        <taxon>Eukaryota</taxon>
        <taxon>Fungi</taxon>
        <taxon>Dikarya</taxon>
        <taxon>Basidiomycota</taxon>
        <taxon>Agaricomycotina</taxon>
        <taxon>Agaricomycetes</taxon>
        <taxon>Polyporales</taxon>
        <taxon>Phanerochaetaceae</taxon>
        <taxon>Phanerochaete</taxon>
    </lineage>
</organism>
<protein>
    <submittedName>
        <fullName evidence="1">Uncharacterized protein</fullName>
    </submittedName>
</protein>
<evidence type="ECO:0000313" key="2">
    <source>
        <dbReference type="Proteomes" id="UP000703269"/>
    </source>
</evidence>
<dbReference type="Proteomes" id="UP000703269">
    <property type="component" value="Unassembled WGS sequence"/>
</dbReference>
<evidence type="ECO:0000313" key="1">
    <source>
        <dbReference type="EMBL" id="GJE95500.1"/>
    </source>
</evidence>
<proteinExistence type="predicted"/>